<feature type="domain" description="Major coat protein L-A virus" evidence="8">
    <location>
        <begin position="16"/>
        <end position="342"/>
    </location>
</feature>
<sequence>MYTDFLNSFAKSGVGKSLDARLGDGRFTLVNKTRIHAKIGEQTYTTGLELASDFQVTGWKYSRVAVIGRDDYYGYNKKYIDEDGVYDPMRAIDDYSRSVPGLRLQKQDLEALAKTSVAPDSQEAYLYNMLATWFTAKLYKDTGGANNKLAVKQDGYTDTHVKFAHFGDIGTTTTNVELGSPYVGEPPHLGWDMREQDNYWDRPYVVRYSATNIPQITFHIAHLWGRTGTGPLNVDIPIEGLDPDSVYLEPVGPVQQCITNFTAVPWGSPDTLWLWIMDYVRLNRLEQAFASAFELLGSVATQPMPSYQESTLWQKAALTVNLAKFTPTRARVPANLTGEANVPNLNAQTVILDEGRAPSNFIVVSAALNYLAWMGAYGLISNYAKDMTDGHPAAPSYDAELSVLSTPTARAALISLMVGKEAVTSFNKNCHLSYDFSALADIHYVEPDLIVEEGYPTTHTSSLRTPYVSGSLFLGAVSADIEELQHLRNHQVIDVSEYGDVSNVQAGQVAALYRWFGHEVDLVHFRTLEEYPVYANSADATVAVHELLNRTRDFDRIKVISSHRREGRSHDLPDAATLVVTRRISMTVEIPLLAVAGWKSRKVTHRPAVVLQSRRQPITFKVANSATYSYATFGTGIRNVPLKKDFSRRRTGGGAQNPQYGRRECAHRDGKSYGYARACRKCRVENYKASRRPPPDTAHVSTVSNVRTSGGVEIMLIENTGCRGVKDLDFRLRRKYLPACMVYNNGSWSAVAYEDAQYVFYGLTEAPGVCGSTVCNDFGVSMASVTLQGVHCTAVYVRIDQYVVTRSKAVLAVMTRHFNGLYSSVLLDQPTNPAALFRDRFPERGPREPLTAERAHALGYPKITAARHIHFTVKEAVAAFPHDRRQRLRHALAVPADATATMAASVCLWVASLDDELYSLVSQSGIFKCATVKESLKVGKEISVEAKSLQNLLDFDLRQVFEVNVLVNPIDGEVDWAEEKLHRTEPNVTCLSYKTVFEGAAKIFSQAVMVGRGPGSMTWESYWASRWQWSAAGSVHSQHPEDEKYVVRTDRNLKNKFIMISNMPNFSIEHFLQRQPEIHAWASTKYEWGKLRAIYGTDTTSYILAHFAFYNCENVLPNRFPVGKDANDANVTSRVGGVLANREPYCLDFQDFNSQHSVAAMRAVVDAFGTTFRNTLSPQQLAALEWTSESLERQVIHDNVGLKETYAAKGTLLSGFRLTTFLNSVLNAVYTDFMLGTAKHQGSSLHNGDDVLIGATSLEITRVSLQRGRRLNIRMQPAKCAFGAIAEFLRVDHRRGDKGQYLTRAVATVTHSRVESKMSTDARDLVESMENRFADCLNRGMSLKMIAVLRHLYYTHQAKVCDMSVHDMYKVKTTHRVAGGISEAIDADVDYKITPGVREHIGDRGASAPGCVRIRQGGVACTRYGG</sequence>
<dbReference type="SUPFAM" id="SSF56672">
    <property type="entry name" value="DNA/RNA polymerases"/>
    <property type="match status" value="1"/>
</dbReference>
<comment type="similarity">
    <text evidence="1">Belongs to the totiviridae RNA-directed RNA polymerase family.</text>
</comment>
<evidence type="ECO:0000256" key="6">
    <source>
        <dbReference type="ARBA" id="ARBA00048744"/>
    </source>
</evidence>
<evidence type="ECO:0000256" key="1">
    <source>
        <dbReference type="ARBA" id="ARBA00010455"/>
    </source>
</evidence>
<dbReference type="InterPro" id="IPR015302">
    <property type="entry name" value="Major_coat_LA-virus"/>
</dbReference>
<dbReference type="GO" id="GO:0003968">
    <property type="term" value="F:RNA-directed RNA polymerase activity"/>
    <property type="evidence" value="ECO:0007669"/>
    <property type="project" value="UniProtKB-KW"/>
</dbReference>
<keyword evidence="7" id="KW-0693">Viral RNA replication</keyword>
<evidence type="ECO:0000256" key="3">
    <source>
        <dbReference type="ARBA" id="ARBA00022679"/>
    </source>
</evidence>
<keyword evidence="2 7" id="KW-0696">RNA-directed RNA polymerase</keyword>
<dbReference type="EC" id="2.7.7.48" evidence="7"/>
<dbReference type="Gene3D" id="3.90.1840.10">
    <property type="entry name" value="Major capsid protein"/>
    <property type="match status" value="1"/>
</dbReference>
<dbReference type="Pfam" id="PF09220">
    <property type="entry name" value="LA-virus_coat"/>
    <property type="match status" value="1"/>
</dbReference>
<organism evidence="9 10">
    <name type="scientific">Rhodosporidiobolus odoratus RNA virus 1</name>
    <dbReference type="NCBI Taxonomy" id="2787045"/>
    <lineage>
        <taxon>Viruses</taxon>
        <taxon>Riboviria</taxon>
        <taxon>Orthornavirae</taxon>
        <taxon>Duplornaviricota</taxon>
        <taxon>Chrymotiviricetes</taxon>
        <taxon>Ghabrivirales</taxon>
        <taxon>Alphatotivirineae</taxon>
        <taxon>Orthototiviridae</taxon>
        <taxon>Totivirus</taxon>
        <taxon>Totivirus nijyugo</taxon>
    </lineage>
</organism>
<comment type="catalytic activity">
    <reaction evidence="6 7">
        <text>RNA(n) + a ribonucleoside 5'-triphosphate = RNA(n+1) + diphosphate</text>
        <dbReference type="Rhea" id="RHEA:21248"/>
        <dbReference type="Rhea" id="RHEA-COMP:14527"/>
        <dbReference type="Rhea" id="RHEA-COMP:17342"/>
        <dbReference type="ChEBI" id="CHEBI:33019"/>
        <dbReference type="ChEBI" id="CHEBI:61557"/>
        <dbReference type="ChEBI" id="CHEBI:140395"/>
        <dbReference type="EC" id="2.7.7.48"/>
    </reaction>
</comment>
<dbReference type="InterPro" id="IPR043502">
    <property type="entry name" value="DNA/RNA_pol_sf"/>
</dbReference>
<dbReference type="GO" id="GO:0000166">
    <property type="term" value="F:nucleotide binding"/>
    <property type="evidence" value="ECO:0007669"/>
    <property type="project" value="UniProtKB-KW"/>
</dbReference>
<protein>
    <recommendedName>
        <fullName evidence="7">RNA-directed RNA polymerase</fullName>
        <ecNumber evidence="7">2.7.7.48</ecNumber>
    </recommendedName>
</protein>
<name>A0A7U3Q2H2_9VIRU</name>
<dbReference type="EMBL" id="MN937194">
    <property type="protein sequence ID" value="QPH36701.1"/>
    <property type="molecule type" value="Genomic_RNA"/>
</dbReference>
<evidence type="ECO:0000256" key="5">
    <source>
        <dbReference type="ARBA" id="ARBA00022741"/>
    </source>
</evidence>
<keyword evidence="3 7" id="KW-0808">Transferase</keyword>
<dbReference type="InterPro" id="IPR036332">
    <property type="entry name" value="Major_coat_LA-virus_sf"/>
</dbReference>
<evidence type="ECO:0000256" key="2">
    <source>
        <dbReference type="ARBA" id="ARBA00022484"/>
    </source>
</evidence>
<dbReference type="GO" id="GO:0003723">
    <property type="term" value="F:RNA binding"/>
    <property type="evidence" value="ECO:0007669"/>
    <property type="project" value="InterPro"/>
</dbReference>
<evidence type="ECO:0000256" key="4">
    <source>
        <dbReference type="ARBA" id="ARBA00022695"/>
    </source>
</evidence>
<dbReference type="Pfam" id="PF02123">
    <property type="entry name" value="RdRP_4"/>
    <property type="match status" value="1"/>
</dbReference>
<keyword evidence="10" id="KW-1185">Reference proteome</keyword>
<evidence type="ECO:0000313" key="9">
    <source>
        <dbReference type="EMBL" id="QPH36701.1"/>
    </source>
</evidence>
<dbReference type="GO" id="GO:0006351">
    <property type="term" value="P:DNA-templated transcription"/>
    <property type="evidence" value="ECO:0007669"/>
    <property type="project" value="InterPro"/>
</dbReference>
<accession>A0A7U3Q2H2</accession>
<evidence type="ECO:0000256" key="7">
    <source>
        <dbReference type="RuleBase" id="RU364050"/>
    </source>
</evidence>
<evidence type="ECO:0000259" key="8">
    <source>
        <dbReference type="Pfam" id="PF09220"/>
    </source>
</evidence>
<evidence type="ECO:0000313" key="10">
    <source>
        <dbReference type="Proteomes" id="UP001231211"/>
    </source>
</evidence>
<proteinExistence type="inferred from homology"/>
<keyword evidence="4 7" id="KW-0548">Nucleotidyltransferase</keyword>
<reference evidence="9" key="1">
    <citation type="journal article" date="2020" name="Arch. Virol.">
        <title>A novel totivirus isolated from the phytopathogenic fungus Rhodosporidiobolus odoratus strain GZ2017.</title>
        <authorList>
            <person name="Zhang T."/>
            <person name="Cai X."/>
            <person name="Zeng Z."/>
            <person name="Du H."/>
            <person name="Liu H."/>
        </authorList>
    </citation>
    <scope>NUCLEOTIDE SEQUENCE</scope>
</reference>
<keyword evidence="5 7" id="KW-0547">Nucleotide-binding</keyword>
<dbReference type="Proteomes" id="UP001231211">
    <property type="component" value="Segment"/>
</dbReference>
<dbReference type="InterPro" id="IPR001795">
    <property type="entry name" value="RNA-dir_pol_luteovirus"/>
</dbReference>